<protein>
    <submittedName>
        <fullName evidence="2">Type 1 glutamine amidotransferase</fullName>
    </submittedName>
</protein>
<dbReference type="InterPro" id="IPR029062">
    <property type="entry name" value="Class_I_gatase-like"/>
</dbReference>
<dbReference type="InterPro" id="IPR044992">
    <property type="entry name" value="ChyE-like"/>
</dbReference>
<reference evidence="2 3" key="1">
    <citation type="submission" date="2019-07" db="EMBL/GenBank/DDBJ databases">
        <title>Full genome sequence of Devosia sp. Gsoil 520.</title>
        <authorList>
            <person name="Im W.-T."/>
        </authorList>
    </citation>
    <scope>NUCLEOTIDE SEQUENCE [LARGE SCALE GENOMIC DNA]</scope>
    <source>
        <strain evidence="2 3">Gsoil 520</strain>
    </source>
</reference>
<evidence type="ECO:0000259" key="1">
    <source>
        <dbReference type="Pfam" id="PF00117"/>
    </source>
</evidence>
<accession>A0A5B8LY10</accession>
<keyword evidence="2" id="KW-0315">Glutamine amidotransferase</keyword>
<dbReference type="AlphaFoldDB" id="A0A5B8LY10"/>
<proteinExistence type="predicted"/>
<dbReference type="Pfam" id="PF00117">
    <property type="entry name" value="GATase"/>
    <property type="match status" value="1"/>
</dbReference>
<name>A0A5B8LY10_9HYPH</name>
<dbReference type="GO" id="GO:0016740">
    <property type="term" value="F:transferase activity"/>
    <property type="evidence" value="ECO:0007669"/>
    <property type="project" value="UniProtKB-KW"/>
</dbReference>
<organism evidence="2 3">
    <name type="scientific">Devosia ginsengisoli</name>
    <dbReference type="NCBI Taxonomy" id="400770"/>
    <lineage>
        <taxon>Bacteria</taxon>
        <taxon>Pseudomonadati</taxon>
        <taxon>Pseudomonadota</taxon>
        <taxon>Alphaproteobacteria</taxon>
        <taxon>Hyphomicrobiales</taxon>
        <taxon>Devosiaceae</taxon>
        <taxon>Devosia</taxon>
    </lineage>
</organism>
<evidence type="ECO:0000313" key="3">
    <source>
        <dbReference type="Proteomes" id="UP000315364"/>
    </source>
</evidence>
<dbReference type="CDD" id="cd01741">
    <property type="entry name" value="GATase1_1"/>
    <property type="match status" value="1"/>
</dbReference>
<dbReference type="SUPFAM" id="SSF52317">
    <property type="entry name" value="Class I glutamine amidotransferase-like"/>
    <property type="match status" value="1"/>
</dbReference>
<dbReference type="RefSeq" id="WP_146291944.1">
    <property type="nucleotide sequence ID" value="NZ_CP042304.1"/>
</dbReference>
<dbReference type="KEGG" id="dea:FPZ08_19245"/>
<feature type="domain" description="Glutamine amidotransferase" evidence="1">
    <location>
        <begin position="54"/>
        <end position="188"/>
    </location>
</feature>
<gene>
    <name evidence="2" type="ORF">FPZ08_19245</name>
</gene>
<dbReference type="Proteomes" id="UP000315364">
    <property type="component" value="Chromosome"/>
</dbReference>
<dbReference type="PANTHER" id="PTHR42695">
    <property type="entry name" value="GLUTAMINE AMIDOTRANSFERASE YLR126C-RELATED"/>
    <property type="match status" value="1"/>
</dbReference>
<dbReference type="GO" id="GO:0005829">
    <property type="term" value="C:cytosol"/>
    <property type="evidence" value="ECO:0007669"/>
    <property type="project" value="TreeGrafter"/>
</dbReference>
<keyword evidence="3" id="KW-1185">Reference proteome</keyword>
<dbReference type="Gene3D" id="3.40.50.880">
    <property type="match status" value="1"/>
</dbReference>
<dbReference type="EMBL" id="CP042304">
    <property type="protein sequence ID" value="QDZ12689.1"/>
    <property type="molecule type" value="Genomic_DNA"/>
</dbReference>
<dbReference type="PANTHER" id="PTHR42695:SF5">
    <property type="entry name" value="GLUTAMINE AMIDOTRANSFERASE YLR126C-RELATED"/>
    <property type="match status" value="1"/>
</dbReference>
<sequence length="235" mass="25392">MKLTIIQTGEVPLPLRDRFGPYRKMFETMFDGTGQGFTYDMVPVSDGAPLPDPGELDGIVLTGSPAGVYDDYAWLDPLRAFIRDAYGRKTPMLGVCFGHQIMADALGGDVRKSEKGWGLGRHTYAVRGRPGFMADAPAALAVACSHQDQVITPPDEAEVILGSDFTPNAGLAYRNGAALSFQPHPEFHDDYTLALAELRRGKAPDEIVETAISSIATPSHSADVAGYIGQFFRGR</sequence>
<keyword evidence="2" id="KW-0808">Transferase</keyword>
<evidence type="ECO:0000313" key="2">
    <source>
        <dbReference type="EMBL" id="QDZ12689.1"/>
    </source>
</evidence>
<dbReference type="OrthoDB" id="9794816at2"/>
<dbReference type="InterPro" id="IPR017926">
    <property type="entry name" value="GATASE"/>
</dbReference>
<dbReference type="PROSITE" id="PS51273">
    <property type="entry name" value="GATASE_TYPE_1"/>
    <property type="match status" value="1"/>
</dbReference>